<dbReference type="EMBL" id="DSRU01000210">
    <property type="protein sequence ID" value="HFM98877.1"/>
    <property type="molecule type" value="Genomic_DNA"/>
</dbReference>
<organism evidence="2">
    <name type="scientific">Oscillatoriales cyanobacterium SpSt-418</name>
    <dbReference type="NCBI Taxonomy" id="2282169"/>
    <lineage>
        <taxon>Bacteria</taxon>
        <taxon>Bacillati</taxon>
        <taxon>Cyanobacteriota</taxon>
        <taxon>Cyanophyceae</taxon>
        <taxon>Oscillatoriophycideae</taxon>
        <taxon>Oscillatoriales</taxon>
    </lineage>
</organism>
<gene>
    <name evidence="2" type="ORF">ENR64_14185</name>
</gene>
<comment type="caution">
    <text evidence="2">The sequence shown here is derived from an EMBL/GenBank/DDBJ whole genome shotgun (WGS) entry which is preliminary data.</text>
</comment>
<accession>A0A7C3PPL4</accession>
<keyword evidence="1" id="KW-0812">Transmembrane</keyword>
<proteinExistence type="predicted"/>
<evidence type="ECO:0000256" key="1">
    <source>
        <dbReference type="SAM" id="Phobius"/>
    </source>
</evidence>
<protein>
    <submittedName>
        <fullName evidence="2">High light inducible protein</fullName>
    </submittedName>
</protein>
<sequence>MQIQEQNVTSNSEGLSTQLSYPKQVEIWSGRLAMVGFMATVAAMVLNTGY</sequence>
<evidence type="ECO:0000313" key="2">
    <source>
        <dbReference type="EMBL" id="HFM98877.1"/>
    </source>
</evidence>
<reference evidence="2" key="1">
    <citation type="journal article" date="2020" name="mSystems">
        <title>Genome- and Community-Level Interaction Insights into Carbon Utilization and Element Cycling Functions of Hydrothermarchaeota in Hydrothermal Sediment.</title>
        <authorList>
            <person name="Zhou Z."/>
            <person name="Liu Y."/>
            <person name="Xu W."/>
            <person name="Pan J."/>
            <person name="Luo Z.H."/>
            <person name="Li M."/>
        </authorList>
    </citation>
    <scope>NUCLEOTIDE SEQUENCE [LARGE SCALE GENOMIC DNA]</scope>
    <source>
        <strain evidence="2">SpSt-418</strain>
    </source>
</reference>
<keyword evidence="1" id="KW-0472">Membrane</keyword>
<feature type="transmembrane region" description="Helical" evidence="1">
    <location>
        <begin position="27"/>
        <end position="46"/>
    </location>
</feature>
<dbReference type="SUPFAM" id="SSF103511">
    <property type="entry name" value="Chlorophyll a-b binding protein"/>
    <property type="match status" value="1"/>
</dbReference>
<keyword evidence="1" id="KW-1133">Transmembrane helix</keyword>
<dbReference type="AlphaFoldDB" id="A0A7C3PPL4"/>
<name>A0A7C3PPL4_9CYAN</name>